<name>A0A7L4ZL55_9FLAO</name>
<dbReference type="KEGG" id="kan:IMCC3317_25750"/>
<dbReference type="InterPro" id="IPR026444">
    <property type="entry name" value="Secre_tail"/>
</dbReference>
<feature type="domain" description="Secretion system C-terminal sorting" evidence="2">
    <location>
        <begin position="216"/>
        <end position="282"/>
    </location>
</feature>
<dbReference type="Pfam" id="PF18962">
    <property type="entry name" value="Por_Secre_tail"/>
    <property type="match status" value="1"/>
</dbReference>
<dbReference type="Gene3D" id="3.80.10.10">
    <property type="entry name" value="Ribonuclease Inhibitor"/>
    <property type="match status" value="1"/>
</dbReference>
<sequence length="284" mass="31690">MKTAISLIITLAVGTASFGQTINFEDANLKSYLLTENCVDTNNDGVPDSDADVNNDTEIQLTEALNITSLFLGNFPDTYFVASVEDLHHFSNLEKLRILYFGNMENFELLGLTNLTDLYIGTCATLKRIDISDLPNLVNQSIEDITTLEYLNMQNNNFPSGTFSLFYTENIDFACIDDTPEEYAAIEYHMEAGTTPTTNCALGIATNTIDEIQLIPNPTRNFLILITKNRMPISLSIADVSGRIIKNYNTNFTHIDVSSLAEGMYYVNIQLSDNQSILKKIIKN</sequence>
<protein>
    <recommendedName>
        <fullName evidence="2">Secretion system C-terminal sorting domain-containing protein</fullName>
    </recommendedName>
</protein>
<keyword evidence="4" id="KW-1185">Reference proteome</keyword>
<dbReference type="InterPro" id="IPR032675">
    <property type="entry name" value="LRR_dom_sf"/>
</dbReference>
<dbReference type="NCBIfam" id="TIGR04183">
    <property type="entry name" value="Por_Secre_tail"/>
    <property type="match status" value="1"/>
</dbReference>
<dbReference type="Proteomes" id="UP000464657">
    <property type="component" value="Chromosome"/>
</dbReference>
<dbReference type="OrthoDB" id="3179827at2"/>
<keyword evidence="1" id="KW-0732">Signal</keyword>
<accession>A0A7L4ZL55</accession>
<evidence type="ECO:0000313" key="4">
    <source>
        <dbReference type="Proteomes" id="UP000464657"/>
    </source>
</evidence>
<evidence type="ECO:0000313" key="3">
    <source>
        <dbReference type="EMBL" id="QHI37197.1"/>
    </source>
</evidence>
<dbReference type="AlphaFoldDB" id="A0A7L4ZL55"/>
<organism evidence="3 4">
    <name type="scientific">Kordia antarctica</name>
    <dbReference type="NCBI Taxonomy" id="1218801"/>
    <lineage>
        <taxon>Bacteria</taxon>
        <taxon>Pseudomonadati</taxon>
        <taxon>Bacteroidota</taxon>
        <taxon>Flavobacteriia</taxon>
        <taxon>Flavobacteriales</taxon>
        <taxon>Flavobacteriaceae</taxon>
        <taxon>Kordia</taxon>
    </lineage>
</organism>
<proteinExistence type="predicted"/>
<reference evidence="3 4" key="1">
    <citation type="journal article" date="2013" name="Int. J. Syst. Evol. Microbiol.">
        <title>Kordia antarctica sp. nov., isolated from Antarctic seawater.</title>
        <authorList>
            <person name="Baek K."/>
            <person name="Choi A."/>
            <person name="Kang I."/>
            <person name="Lee K."/>
            <person name="Cho J.C."/>
        </authorList>
    </citation>
    <scope>NUCLEOTIDE SEQUENCE [LARGE SCALE GENOMIC DNA]</scope>
    <source>
        <strain evidence="3 4">IMCC3317</strain>
    </source>
</reference>
<evidence type="ECO:0000256" key="1">
    <source>
        <dbReference type="ARBA" id="ARBA00022729"/>
    </source>
</evidence>
<dbReference type="RefSeq" id="WP_160129840.1">
    <property type="nucleotide sequence ID" value="NZ_CP019288.1"/>
</dbReference>
<dbReference type="EMBL" id="CP019288">
    <property type="protein sequence ID" value="QHI37197.1"/>
    <property type="molecule type" value="Genomic_DNA"/>
</dbReference>
<evidence type="ECO:0000259" key="2">
    <source>
        <dbReference type="Pfam" id="PF18962"/>
    </source>
</evidence>
<gene>
    <name evidence="3" type="ORF">IMCC3317_25750</name>
</gene>
<dbReference type="SUPFAM" id="SSF52058">
    <property type="entry name" value="L domain-like"/>
    <property type="match status" value="1"/>
</dbReference>